<proteinExistence type="inferred from homology"/>
<dbReference type="EMBL" id="FMAR01000005">
    <property type="protein sequence ID" value="SCC26758.1"/>
    <property type="molecule type" value="Genomic_DNA"/>
</dbReference>
<dbReference type="PROSITE" id="PS00600">
    <property type="entry name" value="AA_TRANSFER_CLASS_3"/>
    <property type="match status" value="1"/>
</dbReference>
<dbReference type="PANTHER" id="PTHR43713:SF3">
    <property type="entry name" value="GLUTAMATE-1-SEMIALDEHYDE 2,1-AMINOMUTASE 1, CHLOROPLASTIC-RELATED"/>
    <property type="match status" value="1"/>
</dbReference>
<gene>
    <name evidence="7" type="primary">hemL</name>
    <name evidence="8" type="ORF">GA0116948_10588</name>
</gene>
<dbReference type="InterPro" id="IPR005814">
    <property type="entry name" value="Aminotrans_3"/>
</dbReference>
<comment type="cofactor">
    <cofactor evidence="1 7">
        <name>pyridoxal 5'-phosphate</name>
        <dbReference type="ChEBI" id="CHEBI:597326"/>
    </cofactor>
</comment>
<dbReference type="GO" id="GO:0008483">
    <property type="term" value="F:transaminase activity"/>
    <property type="evidence" value="ECO:0007669"/>
    <property type="project" value="InterPro"/>
</dbReference>
<keyword evidence="9" id="KW-1185">Reference proteome</keyword>
<keyword evidence="7" id="KW-0963">Cytoplasm</keyword>
<protein>
    <recommendedName>
        <fullName evidence="7">Glutamate-1-semialdehyde 2,1-aminomutase</fullName>
        <shortName evidence="7">GSA</shortName>
        <ecNumber evidence="7">5.4.3.8</ecNumber>
    </recommendedName>
    <alternativeName>
        <fullName evidence="7">Glutamate-1-semialdehyde aminotransferase</fullName>
        <shortName evidence="7">GSA-AT</shortName>
    </alternativeName>
</protein>
<dbReference type="InterPro" id="IPR015422">
    <property type="entry name" value="PyrdxlP-dep_Trfase_small"/>
</dbReference>
<keyword evidence="6 7" id="KW-0627">Porphyrin biosynthesis</keyword>
<dbReference type="CDD" id="cd00610">
    <property type="entry name" value="OAT_like"/>
    <property type="match status" value="1"/>
</dbReference>
<dbReference type="Gene3D" id="3.40.640.10">
    <property type="entry name" value="Type I PLP-dependent aspartate aminotransferase-like (Major domain)"/>
    <property type="match status" value="1"/>
</dbReference>
<keyword evidence="5 7" id="KW-0413">Isomerase</keyword>
<dbReference type="FunFam" id="3.40.640.10:FF:000021">
    <property type="entry name" value="Glutamate-1-semialdehyde 2,1-aminomutase"/>
    <property type="match status" value="1"/>
</dbReference>
<comment type="subcellular location">
    <subcellularLocation>
        <location evidence="7">Cytoplasm</location>
    </subcellularLocation>
</comment>
<dbReference type="InterPro" id="IPR049704">
    <property type="entry name" value="Aminotrans_3_PPA_site"/>
</dbReference>
<evidence type="ECO:0000256" key="6">
    <source>
        <dbReference type="ARBA" id="ARBA00023244"/>
    </source>
</evidence>
<dbReference type="NCBIfam" id="NF000818">
    <property type="entry name" value="PRK00062.1"/>
    <property type="match status" value="1"/>
</dbReference>
<dbReference type="NCBIfam" id="TIGR00713">
    <property type="entry name" value="hemL"/>
    <property type="match status" value="1"/>
</dbReference>
<dbReference type="InterPro" id="IPR015424">
    <property type="entry name" value="PyrdxlP-dep_Trfase"/>
</dbReference>
<dbReference type="AlphaFoldDB" id="A0A1C4D697"/>
<evidence type="ECO:0000313" key="9">
    <source>
        <dbReference type="Proteomes" id="UP000242818"/>
    </source>
</evidence>
<dbReference type="InterPro" id="IPR015421">
    <property type="entry name" value="PyrdxlP-dep_Trfase_major"/>
</dbReference>
<dbReference type="GO" id="GO:0005737">
    <property type="term" value="C:cytoplasm"/>
    <property type="evidence" value="ECO:0007669"/>
    <property type="project" value="UniProtKB-SubCell"/>
</dbReference>
<comment type="subunit">
    <text evidence="7">Homodimer.</text>
</comment>
<comment type="catalytic activity">
    <reaction evidence="7">
        <text>(S)-4-amino-5-oxopentanoate = 5-aminolevulinate</text>
        <dbReference type="Rhea" id="RHEA:14265"/>
        <dbReference type="ChEBI" id="CHEBI:57501"/>
        <dbReference type="ChEBI" id="CHEBI:356416"/>
        <dbReference type="EC" id="5.4.3.8"/>
    </reaction>
</comment>
<reference evidence="8 9" key="1">
    <citation type="submission" date="2016-08" db="EMBL/GenBank/DDBJ databases">
        <authorList>
            <person name="Seilhamer J.J."/>
        </authorList>
    </citation>
    <scope>NUCLEOTIDE SEQUENCE [LARGE SCALE GENOMIC DNA]</scope>
    <source>
        <strain evidence="8 9">A37T2</strain>
    </source>
</reference>
<dbReference type="STRING" id="1335309.GA0116948_10588"/>
<evidence type="ECO:0000256" key="3">
    <source>
        <dbReference type="ARBA" id="ARBA00008981"/>
    </source>
</evidence>
<accession>A0A1C4D697</accession>
<sequence length="428" mass="46317">MFQNSQTLFERARQVIPGGVNSPVRAFKGVGGSPVFMQSAKGAYLHDVDGNTYLDYINSWGPMILGHAYEPVLKAIQEYATYSTSFGTPTELEIKMAELIVSMVPNIDMVRMVNSGTEACMSALRIARGYTGKNKFIKFEGNYHGHADSFLVSAGSGVATLDIQSIPGVTQAVANDTLTAPYNNLPAVQQLIEENPDSIAAIIVEPVAGNMGCILPQPGFLEGLRTLCDTHHILLIFDEVMTGFRLARGGAQERLGIRADLLTFGKIIGGGMPVGAFAGRKEIMEWVAPVGKVYQAGTLSGNPIAMIAGYTMLSTLDLHPEIYTQLEEKSAYLVQGLKQVFTEAGIVHQVNQLGSMMSVHFAEYPIIDFTAAAGANNELFKLFFHAMLERGVYLPPSAFESWFISNALSQEDLDKTIAAAKDSMKAIA</sequence>
<name>A0A1C4D697_9BACT</name>
<comment type="similarity">
    <text evidence="3 7">Belongs to the class-III pyridoxal-phosphate-dependent aminotransferase family. HemL subfamily.</text>
</comment>
<evidence type="ECO:0000256" key="5">
    <source>
        <dbReference type="ARBA" id="ARBA00023235"/>
    </source>
</evidence>
<dbReference type="Pfam" id="PF00202">
    <property type="entry name" value="Aminotran_3"/>
    <property type="match status" value="1"/>
</dbReference>
<dbReference type="SUPFAM" id="SSF53383">
    <property type="entry name" value="PLP-dependent transferases"/>
    <property type="match status" value="1"/>
</dbReference>
<dbReference type="GO" id="GO:0006782">
    <property type="term" value="P:protoporphyrinogen IX biosynthetic process"/>
    <property type="evidence" value="ECO:0007669"/>
    <property type="project" value="UniProtKB-UniRule"/>
</dbReference>
<dbReference type="Proteomes" id="UP000242818">
    <property type="component" value="Unassembled WGS sequence"/>
</dbReference>
<dbReference type="UniPathway" id="UPA00251">
    <property type="reaction ID" value="UER00317"/>
</dbReference>
<dbReference type="OrthoDB" id="9807885at2"/>
<dbReference type="Gene3D" id="3.90.1150.10">
    <property type="entry name" value="Aspartate Aminotransferase, domain 1"/>
    <property type="match status" value="1"/>
</dbReference>
<comment type="pathway">
    <text evidence="2">Porphyrin-containing compound metabolism; protoporphyrin-IX biosynthesis; 5-aminolevulinate from L-glutamyl-tRNA(Glu): step 2/2.</text>
</comment>
<dbReference type="PANTHER" id="PTHR43713">
    <property type="entry name" value="GLUTAMATE-1-SEMIALDEHYDE 2,1-AMINOMUTASE"/>
    <property type="match status" value="1"/>
</dbReference>
<dbReference type="HAMAP" id="MF_00375">
    <property type="entry name" value="HemL_aminotrans_3"/>
    <property type="match status" value="1"/>
</dbReference>
<dbReference type="EC" id="5.4.3.8" evidence="7"/>
<dbReference type="GO" id="GO:0042286">
    <property type="term" value="F:glutamate-1-semialdehyde 2,1-aminomutase activity"/>
    <property type="evidence" value="ECO:0007669"/>
    <property type="project" value="UniProtKB-UniRule"/>
</dbReference>
<dbReference type="GO" id="GO:0030170">
    <property type="term" value="F:pyridoxal phosphate binding"/>
    <property type="evidence" value="ECO:0007669"/>
    <property type="project" value="InterPro"/>
</dbReference>
<feature type="modified residue" description="N6-(pyridoxal phosphate)lysine" evidence="7">
    <location>
        <position position="266"/>
    </location>
</feature>
<organism evidence="8 9">
    <name type="scientific">Chitinophaga costaii</name>
    <dbReference type="NCBI Taxonomy" id="1335309"/>
    <lineage>
        <taxon>Bacteria</taxon>
        <taxon>Pseudomonadati</taxon>
        <taxon>Bacteroidota</taxon>
        <taxon>Chitinophagia</taxon>
        <taxon>Chitinophagales</taxon>
        <taxon>Chitinophagaceae</taxon>
        <taxon>Chitinophaga</taxon>
    </lineage>
</organism>
<evidence type="ECO:0000256" key="4">
    <source>
        <dbReference type="ARBA" id="ARBA00022898"/>
    </source>
</evidence>
<evidence type="ECO:0000313" key="8">
    <source>
        <dbReference type="EMBL" id="SCC26758.1"/>
    </source>
</evidence>
<evidence type="ECO:0000256" key="1">
    <source>
        <dbReference type="ARBA" id="ARBA00001933"/>
    </source>
</evidence>
<dbReference type="RefSeq" id="WP_089711317.1">
    <property type="nucleotide sequence ID" value="NZ_FMAR01000005.1"/>
</dbReference>
<evidence type="ECO:0000256" key="2">
    <source>
        <dbReference type="ARBA" id="ARBA00004819"/>
    </source>
</evidence>
<dbReference type="InterPro" id="IPR004639">
    <property type="entry name" value="4pyrrol_synth_GluAld_NH2Trfase"/>
</dbReference>
<keyword evidence="4 7" id="KW-0663">Pyridoxal phosphate</keyword>
<evidence type="ECO:0000256" key="7">
    <source>
        <dbReference type="HAMAP-Rule" id="MF_00375"/>
    </source>
</evidence>